<dbReference type="EMBL" id="JBDODL010000114">
    <property type="protein sequence ID" value="MES1918728.1"/>
    <property type="molecule type" value="Genomic_DNA"/>
</dbReference>
<keyword evidence="3" id="KW-0496">Mitochondrion</keyword>
<evidence type="ECO:0000256" key="2">
    <source>
        <dbReference type="ARBA" id="ARBA00022946"/>
    </source>
</evidence>
<evidence type="ECO:0000313" key="5">
    <source>
        <dbReference type="Proteomes" id="UP001439008"/>
    </source>
</evidence>
<protein>
    <submittedName>
        <fullName evidence="4">Iron-sulfur clusters incorporation protein</fullName>
    </submittedName>
</protein>
<name>A0ABV2AH57_9EUKA</name>
<dbReference type="InterPro" id="IPR027266">
    <property type="entry name" value="TrmE/GcvT-like"/>
</dbReference>
<dbReference type="PANTHER" id="PTHR22602">
    <property type="entry name" value="TRANSFERASE CAF17, MITOCHONDRIAL-RELATED"/>
    <property type="match status" value="1"/>
</dbReference>
<gene>
    <name evidence="4" type="primary">IBA57</name>
    <name evidence="4" type="ORF">MHBO_000646</name>
</gene>
<organism evidence="4 5">
    <name type="scientific">Bonamia ostreae</name>
    <dbReference type="NCBI Taxonomy" id="126728"/>
    <lineage>
        <taxon>Eukaryota</taxon>
        <taxon>Sar</taxon>
        <taxon>Rhizaria</taxon>
        <taxon>Endomyxa</taxon>
        <taxon>Ascetosporea</taxon>
        <taxon>Haplosporida</taxon>
        <taxon>Bonamia</taxon>
    </lineage>
</organism>
<sequence>MWNKFQTLHFKRFSKTALPLFGPILHKSILSKNSEKMLCKLKNRVIIKVIGKEANNFVQNLVTANIIKLENGKLLFGLFLNRKSEILADCFFFGQDNDVLIDCAKEKSTFLLDHLSKYNLRKKVDIKLEEPPSIYVYSGKKLRMRKNVYDDPRAALLGKRIYDYNNDFLKEKIEETTNENFYSAHLATNGIQNTITSEMKDCNPFSLNYDLLNAIDFKKGCYLGQELVSQIHSTGSVRKRLLPALIIKVLLEYVEFKNRRDENGRYFGKN</sequence>
<keyword evidence="5" id="KW-1185">Reference proteome</keyword>
<dbReference type="InterPro" id="IPR017703">
    <property type="entry name" value="YgfZ/GCV_T_CS"/>
</dbReference>
<comment type="subcellular location">
    <subcellularLocation>
        <location evidence="1">Mitochondrion</location>
    </subcellularLocation>
</comment>
<dbReference type="PANTHER" id="PTHR22602:SF0">
    <property type="entry name" value="TRANSFERASE CAF17, MITOCHONDRIAL-RELATED"/>
    <property type="match status" value="1"/>
</dbReference>
<evidence type="ECO:0000256" key="3">
    <source>
        <dbReference type="ARBA" id="ARBA00023128"/>
    </source>
</evidence>
<accession>A0ABV2AH57</accession>
<comment type="caution">
    <text evidence="4">The sequence shown here is derived from an EMBL/GenBank/DDBJ whole genome shotgun (WGS) entry which is preliminary data.</text>
</comment>
<dbReference type="InterPro" id="IPR045179">
    <property type="entry name" value="YgfZ/GcvT"/>
</dbReference>
<dbReference type="NCBIfam" id="TIGR03317">
    <property type="entry name" value="ygfZ_signature"/>
    <property type="match status" value="1"/>
</dbReference>
<dbReference type="Gene3D" id="3.30.1360.120">
    <property type="entry name" value="Probable tRNA modification gtpase trme, domain 1"/>
    <property type="match status" value="1"/>
</dbReference>
<dbReference type="Gene3D" id="2.40.30.160">
    <property type="match status" value="1"/>
</dbReference>
<dbReference type="SUPFAM" id="SSF103025">
    <property type="entry name" value="Folate-binding domain"/>
    <property type="match status" value="1"/>
</dbReference>
<evidence type="ECO:0000313" key="4">
    <source>
        <dbReference type="EMBL" id="MES1918728.1"/>
    </source>
</evidence>
<proteinExistence type="predicted"/>
<keyword evidence="2" id="KW-0809">Transit peptide</keyword>
<reference evidence="4 5" key="1">
    <citation type="journal article" date="2024" name="BMC Biol.">
        <title>Comparative genomics of Ascetosporea gives new insight into the evolutionary basis for animal parasitism in Rhizaria.</title>
        <authorList>
            <person name="Hiltunen Thoren M."/>
            <person name="Onut-Brannstrom I."/>
            <person name="Alfjorden A."/>
            <person name="Peckova H."/>
            <person name="Swords F."/>
            <person name="Hooper C."/>
            <person name="Holzer A.S."/>
            <person name="Bass D."/>
            <person name="Burki F."/>
        </authorList>
    </citation>
    <scope>NUCLEOTIDE SEQUENCE [LARGE SCALE GENOMIC DNA]</scope>
    <source>
        <strain evidence="4">20-A016</strain>
    </source>
</reference>
<dbReference type="Proteomes" id="UP001439008">
    <property type="component" value="Unassembled WGS sequence"/>
</dbReference>
<evidence type="ECO:0000256" key="1">
    <source>
        <dbReference type="ARBA" id="ARBA00004173"/>
    </source>
</evidence>